<dbReference type="Proteomes" id="UP001241747">
    <property type="component" value="Unassembled WGS sequence"/>
</dbReference>
<gene>
    <name evidence="1" type="ORF">QOZ94_000359</name>
</gene>
<accession>A0ABU0L8W1</accession>
<proteinExistence type="predicted"/>
<protein>
    <submittedName>
        <fullName evidence="1">Uncharacterized protein</fullName>
    </submittedName>
</protein>
<comment type="caution">
    <text evidence="1">The sequence shown here is derived from an EMBL/GenBank/DDBJ whole genome shotgun (WGS) entry which is preliminary data.</text>
</comment>
<organism evidence="1 2">
    <name type="scientific">Xanthobacter agilis</name>
    <dbReference type="NCBI Taxonomy" id="47492"/>
    <lineage>
        <taxon>Bacteria</taxon>
        <taxon>Pseudomonadati</taxon>
        <taxon>Pseudomonadota</taxon>
        <taxon>Alphaproteobacteria</taxon>
        <taxon>Hyphomicrobiales</taxon>
        <taxon>Xanthobacteraceae</taxon>
        <taxon>Xanthobacter</taxon>
    </lineage>
</organism>
<dbReference type="EMBL" id="JAUSVY010000001">
    <property type="protein sequence ID" value="MDQ0503589.1"/>
    <property type="molecule type" value="Genomic_DNA"/>
</dbReference>
<keyword evidence="2" id="KW-1185">Reference proteome</keyword>
<name>A0ABU0L8W1_XANAG</name>
<dbReference type="RefSeq" id="WP_237346191.1">
    <property type="nucleotide sequence ID" value="NZ_JABWGX010000016.1"/>
</dbReference>
<evidence type="ECO:0000313" key="2">
    <source>
        <dbReference type="Proteomes" id="UP001241747"/>
    </source>
</evidence>
<reference evidence="1 2" key="1">
    <citation type="submission" date="2023-07" db="EMBL/GenBank/DDBJ databases">
        <title>Genomic Encyclopedia of Type Strains, Phase IV (KMG-IV): sequencing the most valuable type-strain genomes for metagenomic binning, comparative biology and taxonomic classification.</title>
        <authorList>
            <person name="Goeker M."/>
        </authorList>
    </citation>
    <scope>NUCLEOTIDE SEQUENCE [LARGE SCALE GENOMIC DNA]</scope>
    <source>
        <strain evidence="1 2">DSM 3770</strain>
    </source>
</reference>
<evidence type="ECO:0000313" key="1">
    <source>
        <dbReference type="EMBL" id="MDQ0503589.1"/>
    </source>
</evidence>
<sequence length="119" mass="12875">MSPHVSTADQHQLLVRHRRLIHAPSEAIIRAWCDPALFTKLHAAEPDMGVAFSIDPADTHLASVALGSPHDDIQERLPLCTTYQPGGPGGAQHVAGSCRRSRCPAVARRRVATECGERP</sequence>